<proteinExistence type="predicted"/>
<organism evidence="1">
    <name type="scientific">viral metagenome</name>
    <dbReference type="NCBI Taxonomy" id="1070528"/>
    <lineage>
        <taxon>unclassified sequences</taxon>
        <taxon>metagenomes</taxon>
        <taxon>organismal metagenomes</taxon>
    </lineage>
</organism>
<evidence type="ECO:0000313" key="1">
    <source>
        <dbReference type="EMBL" id="QJA68203.1"/>
    </source>
</evidence>
<evidence type="ECO:0008006" key="2">
    <source>
        <dbReference type="Google" id="ProtNLM"/>
    </source>
</evidence>
<name>A0A6M3JE99_9ZZZZ</name>
<reference evidence="1" key="1">
    <citation type="submission" date="2020-03" db="EMBL/GenBank/DDBJ databases">
        <title>The deep terrestrial virosphere.</title>
        <authorList>
            <person name="Holmfeldt K."/>
            <person name="Nilsson E."/>
            <person name="Simone D."/>
            <person name="Lopez-Fernandez M."/>
            <person name="Wu X."/>
            <person name="de Brujin I."/>
            <person name="Lundin D."/>
            <person name="Andersson A."/>
            <person name="Bertilsson S."/>
            <person name="Dopson M."/>
        </authorList>
    </citation>
    <scope>NUCLEOTIDE SEQUENCE</scope>
    <source>
        <strain evidence="1">MM415A07756</strain>
    </source>
</reference>
<dbReference type="EMBL" id="MT141596">
    <property type="protein sequence ID" value="QJA68203.1"/>
    <property type="molecule type" value="Genomic_DNA"/>
</dbReference>
<dbReference type="AlphaFoldDB" id="A0A6M3JE99"/>
<protein>
    <recommendedName>
        <fullName evidence="2">DUF1353 domain-containing protein</fullName>
    </recommendedName>
</protein>
<accession>A0A6M3JE99</accession>
<gene>
    <name evidence="1" type="ORF">MM415A07756_0004</name>
</gene>
<sequence>MSTTPYIRYRKRRAWNYSLAETLYVQTALRPVYIIHCGPHLTVHIDGMMVISAGYCWDGATWFPDFDSIKRASVIHDALYQLMREGYLEADRWREYADSVLHDCCIEDGMLPFLAKAVYRGVRLGAASAARSDVLTAP</sequence>